<dbReference type="Proteomes" id="UP000324767">
    <property type="component" value="Unassembled WGS sequence"/>
</dbReference>
<sequence length="174" mass="18633">MLRQQDKVFIVTGEYWGIEYHLTSIPYGFEAKVHIAGRSEPSAQQAIREIHATAPNPSGQPEFFHLTSDDLSSIKSSAETSKRKESKSDAALEQRGRLAPPTRQQVRAEPLPPARNQPPRSLPLHPAASPPLERPPAASPAPASALGPNIPASVDLRAPPPPNLAAVASPNPSN</sequence>
<protein>
    <submittedName>
        <fullName evidence="2">Uncharacterized protein</fullName>
    </submittedName>
</protein>
<feature type="compositionally biased region" description="Low complexity" evidence="1">
    <location>
        <begin position="118"/>
        <end position="127"/>
    </location>
</feature>
<gene>
    <name evidence="2" type="ORF">FRX48_03680</name>
</gene>
<reference evidence="2 3" key="1">
    <citation type="submission" date="2019-09" db="EMBL/GenBank/DDBJ databases">
        <title>The hologenome of the rock-dwelling lichen Lasallia pustulata.</title>
        <authorList>
            <person name="Greshake Tzovaras B."/>
            <person name="Segers F."/>
            <person name="Bicker A."/>
            <person name="Dal Grande F."/>
            <person name="Otte J."/>
            <person name="Hankeln T."/>
            <person name="Schmitt I."/>
            <person name="Ebersberger I."/>
        </authorList>
    </citation>
    <scope>NUCLEOTIDE SEQUENCE [LARGE SCALE GENOMIC DNA]</scope>
    <source>
        <strain evidence="2">A1-1</strain>
    </source>
</reference>
<name>A0A5M8PSY1_9LECA</name>
<comment type="caution">
    <text evidence="2">The sequence shown here is derived from an EMBL/GenBank/DDBJ whole genome shotgun (WGS) entry which is preliminary data.</text>
</comment>
<evidence type="ECO:0000313" key="3">
    <source>
        <dbReference type="Proteomes" id="UP000324767"/>
    </source>
</evidence>
<proteinExistence type="predicted"/>
<feature type="region of interest" description="Disordered" evidence="1">
    <location>
        <begin position="53"/>
        <end position="174"/>
    </location>
</feature>
<evidence type="ECO:0000313" key="2">
    <source>
        <dbReference type="EMBL" id="KAA6412688.1"/>
    </source>
</evidence>
<dbReference type="AlphaFoldDB" id="A0A5M8PSY1"/>
<feature type="compositionally biased region" description="Polar residues" evidence="1">
    <location>
        <begin position="69"/>
        <end position="79"/>
    </location>
</feature>
<evidence type="ECO:0000256" key="1">
    <source>
        <dbReference type="SAM" id="MobiDB-lite"/>
    </source>
</evidence>
<accession>A0A5M8PSY1</accession>
<dbReference type="EMBL" id="VXIT01000005">
    <property type="protein sequence ID" value="KAA6412688.1"/>
    <property type="molecule type" value="Genomic_DNA"/>
</dbReference>
<organism evidence="2 3">
    <name type="scientific">Lasallia pustulata</name>
    <dbReference type="NCBI Taxonomy" id="136370"/>
    <lineage>
        <taxon>Eukaryota</taxon>
        <taxon>Fungi</taxon>
        <taxon>Dikarya</taxon>
        <taxon>Ascomycota</taxon>
        <taxon>Pezizomycotina</taxon>
        <taxon>Lecanoromycetes</taxon>
        <taxon>OSLEUM clade</taxon>
        <taxon>Umbilicariomycetidae</taxon>
        <taxon>Umbilicariales</taxon>
        <taxon>Umbilicariaceae</taxon>
        <taxon>Lasallia</taxon>
    </lineage>
</organism>
<feature type="compositionally biased region" description="Basic and acidic residues" evidence="1">
    <location>
        <begin position="80"/>
        <end position="96"/>
    </location>
</feature>
<feature type="compositionally biased region" description="Pro residues" evidence="1">
    <location>
        <begin position="128"/>
        <end position="139"/>
    </location>
</feature>